<comment type="caution">
    <text evidence="1">The sequence shown here is derived from an EMBL/GenBank/DDBJ whole genome shotgun (WGS) entry which is preliminary data.</text>
</comment>
<proteinExistence type="predicted"/>
<evidence type="ECO:0000313" key="2">
    <source>
        <dbReference type="Proteomes" id="UP001055811"/>
    </source>
</evidence>
<evidence type="ECO:0000313" key="1">
    <source>
        <dbReference type="EMBL" id="KAI3791715.1"/>
    </source>
</evidence>
<name>A0ACB9H7K5_CICIN</name>
<sequence length="214" mass="24116">MKQLQKVDKSIEEFQSVLKNDGDDLDSRWSEILEEPHSKVAFIGDALFVLQHFAGINAVLYFSSLTFKDAGISNGALASLYVRLTNFACALCALYFVDRQWRKRLIIGSYLGMCLIGHGRSCPYLEVKFSKDKPDELIKAFLLLISKGKLSTFSTTIASSGRLLAKNMQASECVSGYIKLLNNVVTLPSDFMLPDSISQLPGEWEWDFVLWRNR</sequence>
<dbReference type="EMBL" id="CM042009">
    <property type="protein sequence ID" value="KAI3791715.1"/>
    <property type="molecule type" value="Genomic_DNA"/>
</dbReference>
<gene>
    <name evidence="1" type="ORF">L2E82_05577</name>
</gene>
<dbReference type="Proteomes" id="UP001055811">
    <property type="component" value="Linkage Group LG01"/>
</dbReference>
<organism evidence="1 2">
    <name type="scientific">Cichorium intybus</name>
    <name type="common">Chicory</name>
    <dbReference type="NCBI Taxonomy" id="13427"/>
    <lineage>
        <taxon>Eukaryota</taxon>
        <taxon>Viridiplantae</taxon>
        <taxon>Streptophyta</taxon>
        <taxon>Embryophyta</taxon>
        <taxon>Tracheophyta</taxon>
        <taxon>Spermatophyta</taxon>
        <taxon>Magnoliopsida</taxon>
        <taxon>eudicotyledons</taxon>
        <taxon>Gunneridae</taxon>
        <taxon>Pentapetalae</taxon>
        <taxon>asterids</taxon>
        <taxon>campanulids</taxon>
        <taxon>Asterales</taxon>
        <taxon>Asteraceae</taxon>
        <taxon>Cichorioideae</taxon>
        <taxon>Cichorieae</taxon>
        <taxon>Cichoriinae</taxon>
        <taxon>Cichorium</taxon>
    </lineage>
</organism>
<accession>A0ACB9H7K5</accession>
<reference evidence="2" key="1">
    <citation type="journal article" date="2022" name="Mol. Ecol. Resour.">
        <title>The genomes of chicory, endive, great burdock and yacon provide insights into Asteraceae palaeo-polyploidization history and plant inulin production.</title>
        <authorList>
            <person name="Fan W."/>
            <person name="Wang S."/>
            <person name="Wang H."/>
            <person name="Wang A."/>
            <person name="Jiang F."/>
            <person name="Liu H."/>
            <person name="Zhao H."/>
            <person name="Xu D."/>
            <person name="Zhang Y."/>
        </authorList>
    </citation>
    <scope>NUCLEOTIDE SEQUENCE [LARGE SCALE GENOMIC DNA]</scope>
    <source>
        <strain evidence="2">cv. Punajuju</strain>
    </source>
</reference>
<protein>
    <submittedName>
        <fullName evidence="1">Uncharacterized protein</fullName>
    </submittedName>
</protein>
<reference evidence="1 2" key="2">
    <citation type="journal article" date="2022" name="Mol. Ecol. Resour.">
        <title>The genomes of chicory, endive, great burdock and yacon provide insights into Asteraceae paleo-polyploidization history and plant inulin production.</title>
        <authorList>
            <person name="Fan W."/>
            <person name="Wang S."/>
            <person name="Wang H."/>
            <person name="Wang A."/>
            <person name="Jiang F."/>
            <person name="Liu H."/>
            <person name="Zhao H."/>
            <person name="Xu D."/>
            <person name="Zhang Y."/>
        </authorList>
    </citation>
    <scope>NUCLEOTIDE SEQUENCE [LARGE SCALE GENOMIC DNA]</scope>
    <source>
        <strain evidence="2">cv. Punajuju</strain>
        <tissue evidence="1">Leaves</tissue>
    </source>
</reference>
<keyword evidence="2" id="KW-1185">Reference proteome</keyword>